<evidence type="ECO:0000313" key="2">
    <source>
        <dbReference type="Proteomes" id="UP000224854"/>
    </source>
</evidence>
<accession>A0A2C5Z5S1</accession>
<dbReference type="EMBL" id="NJEU01000414">
    <property type="protein sequence ID" value="PHH74714.1"/>
    <property type="molecule type" value="Genomic_DNA"/>
</dbReference>
<name>A0A2C5Z5S1_9HYPO</name>
<gene>
    <name evidence="1" type="ORF">CDD82_4810</name>
</gene>
<reference evidence="1 2" key="1">
    <citation type="submission" date="2017-06" db="EMBL/GenBank/DDBJ databases">
        <title>Ant-infecting Ophiocordyceps genomes reveal a high diversity of potential behavioral manipulation genes and a possible major role for enterotoxins.</title>
        <authorList>
            <person name="De Bekker C."/>
            <person name="Evans H.C."/>
            <person name="Brachmann A."/>
            <person name="Hughes D.P."/>
        </authorList>
    </citation>
    <scope>NUCLEOTIDE SEQUENCE [LARGE SCALE GENOMIC DNA]</scope>
    <source>
        <strain evidence="1 2">1348a</strain>
    </source>
</reference>
<comment type="caution">
    <text evidence="1">The sequence shown here is derived from an EMBL/GenBank/DDBJ whole genome shotgun (WGS) entry which is preliminary data.</text>
</comment>
<evidence type="ECO:0000313" key="1">
    <source>
        <dbReference type="EMBL" id="PHH74714.1"/>
    </source>
</evidence>
<sequence length="298" mass="33008">MNVGPPAAEAFKRQRPTYHVAPNLTTRPFPDGPLDLGTLVEDLKQYYPINQGAANRVPIPEGQRYVDVKEDVSGQVKMSLSGEGSLIAKILQCNIHGDTGFSRQKKAEDVYRIQKLETVYFCPQPSYIKQCLQLSDVKDYNEMANYKAPVYLITGLKIAYGTTISTERGRHFEARAGQTIQAPGYPVDIQVKAQVGASHDWGAVSSFGKPADFVLGIQVQKIYYKRAFLVGEPALRIKKVTKQAILLGDDEDGTKGEEDDVDFIVAELSDDEVRGLVLLIDHDSKGDEEAWLVPSDFV</sequence>
<dbReference type="AlphaFoldDB" id="A0A2C5Z5S1"/>
<proteinExistence type="predicted"/>
<protein>
    <submittedName>
        <fullName evidence="1">Uncharacterized protein</fullName>
    </submittedName>
</protein>
<keyword evidence="2" id="KW-1185">Reference proteome</keyword>
<dbReference type="Proteomes" id="UP000224854">
    <property type="component" value="Unassembled WGS sequence"/>
</dbReference>
<dbReference type="OrthoDB" id="4500473at2759"/>
<organism evidence="1 2">
    <name type="scientific">Ophiocordyceps australis</name>
    <dbReference type="NCBI Taxonomy" id="1399860"/>
    <lineage>
        <taxon>Eukaryota</taxon>
        <taxon>Fungi</taxon>
        <taxon>Dikarya</taxon>
        <taxon>Ascomycota</taxon>
        <taxon>Pezizomycotina</taxon>
        <taxon>Sordariomycetes</taxon>
        <taxon>Hypocreomycetidae</taxon>
        <taxon>Hypocreales</taxon>
        <taxon>Ophiocordycipitaceae</taxon>
        <taxon>Ophiocordyceps</taxon>
    </lineage>
</organism>